<feature type="domain" description="Rhodanese" evidence="3">
    <location>
        <begin position="165"/>
        <end position="275"/>
    </location>
</feature>
<dbReference type="CDD" id="cd01449">
    <property type="entry name" value="TST_Repeat_2"/>
    <property type="match status" value="1"/>
</dbReference>
<feature type="domain" description="Rhodanese" evidence="3">
    <location>
        <begin position="16"/>
        <end position="135"/>
    </location>
</feature>
<proteinExistence type="predicted"/>
<dbReference type="RefSeq" id="WP_201630532.1">
    <property type="nucleotide sequence ID" value="NZ_JAEQNB010000001.1"/>
</dbReference>
<dbReference type="Pfam" id="PF00581">
    <property type="entry name" value="Rhodanese"/>
    <property type="match status" value="2"/>
</dbReference>
<dbReference type="Proteomes" id="UP000602284">
    <property type="component" value="Unassembled WGS sequence"/>
</dbReference>
<name>A0ABS1J544_9BACL</name>
<keyword evidence="5" id="KW-1185">Reference proteome</keyword>
<dbReference type="PANTHER" id="PTHR11364:SF27">
    <property type="entry name" value="SULFURTRANSFERASE"/>
    <property type="match status" value="1"/>
</dbReference>
<evidence type="ECO:0000313" key="5">
    <source>
        <dbReference type="Proteomes" id="UP000602284"/>
    </source>
</evidence>
<dbReference type="SUPFAM" id="SSF52821">
    <property type="entry name" value="Rhodanese/Cell cycle control phosphatase"/>
    <property type="match status" value="2"/>
</dbReference>
<gene>
    <name evidence="4" type="ORF">JJB07_01510</name>
</gene>
<evidence type="ECO:0000259" key="3">
    <source>
        <dbReference type="PROSITE" id="PS50206"/>
    </source>
</evidence>
<dbReference type="PANTHER" id="PTHR11364">
    <property type="entry name" value="THIOSULFATE SULFERTANSFERASE"/>
    <property type="match status" value="1"/>
</dbReference>
<evidence type="ECO:0000256" key="2">
    <source>
        <dbReference type="ARBA" id="ARBA00022737"/>
    </source>
</evidence>
<dbReference type="PROSITE" id="PS50206">
    <property type="entry name" value="RHODANESE_3"/>
    <property type="match status" value="2"/>
</dbReference>
<protein>
    <submittedName>
        <fullName evidence="4">Sulfurtransferase</fullName>
    </submittedName>
</protein>
<dbReference type="SMART" id="SM00450">
    <property type="entry name" value="RHOD"/>
    <property type="match status" value="2"/>
</dbReference>
<dbReference type="Gene3D" id="3.40.250.10">
    <property type="entry name" value="Rhodanese-like domain"/>
    <property type="match status" value="2"/>
</dbReference>
<comment type="caution">
    <text evidence="4">The sequence shown here is derived from an EMBL/GenBank/DDBJ whole genome shotgun (WGS) entry which is preliminary data.</text>
</comment>
<dbReference type="InterPro" id="IPR045078">
    <property type="entry name" value="TST/MPST-like"/>
</dbReference>
<dbReference type="EMBL" id="JAEQNB010000001">
    <property type="protein sequence ID" value="MBL0385310.1"/>
    <property type="molecule type" value="Genomic_DNA"/>
</dbReference>
<dbReference type="CDD" id="cd01448">
    <property type="entry name" value="TST_Repeat_1"/>
    <property type="match status" value="1"/>
</dbReference>
<evidence type="ECO:0000313" key="4">
    <source>
        <dbReference type="EMBL" id="MBL0385310.1"/>
    </source>
</evidence>
<reference evidence="4 5" key="1">
    <citation type="submission" date="2021-01" db="EMBL/GenBank/DDBJ databases">
        <title>Tumebacillus sp. strain ITR2 16S ribosomal RNA gene Genome sequencing and assembly.</title>
        <authorList>
            <person name="Kang M."/>
        </authorList>
    </citation>
    <scope>NUCLEOTIDE SEQUENCE [LARGE SCALE GENOMIC DNA]</scope>
    <source>
        <strain evidence="4 5">ITR2</strain>
    </source>
</reference>
<keyword evidence="1" id="KW-0808">Transferase</keyword>
<dbReference type="InterPro" id="IPR001763">
    <property type="entry name" value="Rhodanese-like_dom"/>
</dbReference>
<evidence type="ECO:0000256" key="1">
    <source>
        <dbReference type="ARBA" id="ARBA00022679"/>
    </source>
</evidence>
<organism evidence="4 5">
    <name type="scientific">Tumebacillus amylolyticus</name>
    <dbReference type="NCBI Taxonomy" id="2801339"/>
    <lineage>
        <taxon>Bacteria</taxon>
        <taxon>Bacillati</taxon>
        <taxon>Bacillota</taxon>
        <taxon>Bacilli</taxon>
        <taxon>Bacillales</taxon>
        <taxon>Alicyclobacillaceae</taxon>
        <taxon>Tumebacillus</taxon>
    </lineage>
</organism>
<dbReference type="InterPro" id="IPR036873">
    <property type="entry name" value="Rhodanese-like_dom_sf"/>
</dbReference>
<sequence length="280" mass="30838">MSSNLVTLQWLADHLNDADVKILDCRFALGQPHSGREVYLQDHIPGAFYCDLEQDLSSKVETHGGRHPLPNLDELAAKLGGIGIDATTTVVAYDDQGGAMASRLWWLLRYLGHEQTFVLDGTYSHWKSAGLPSTSELPTAEPKTFTPSIQDAHVLHIDDLKKRLGNPGVTLIDAREERRYLGLEEPIDPVAGHIPSAVNHFWKDSLTDAGTWKPADAQRARFADVHADDEIIVYCGSGVTATPNILALREAGFQNVKLYAGSWSDWVSYPENPIATKKGE</sequence>
<keyword evidence="2" id="KW-0677">Repeat</keyword>
<accession>A0ABS1J544</accession>